<dbReference type="CDD" id="cd00303">
    <property type="entry name" value="retropepsin_like"/>
    <property type="match status" value="1"/>
</dbReference>
<name>A0AAW2Q3I6_9LAMI</name>
<dbReference type="SUPFAM" id="SSF50630">
    <property type="entry name" value="Acid proteases"/>
    <property type="match status" value="1"/>
</dbReference>
<dbReference type="InterPro" id="IPR021109">
    <property type="entry name" value="Peptidase_aspartic_dom_sf"/>
</dbReference>
<dbReference type="Pfam" id="PF13975">
    <property type="entry name" value="gag-asp_proteas"/>
    <property type="match status" value="1"/>
</dbReference>
<dbReference type="PANTHER" id="PTHR12917:SF18">
    <property type="entry name" value="DNA DAMAGE-INDUCIBLE PROTEIN 1-LIKE"/>
    <property type="match status" value="1"/>
</dbReference>
<dbReference type="PANTHER" id="PTHR12917">
    <property type="entry name" value="ASPARTYL PROTEASE DDI-RELATED"/>
    <property type="match status" value="1"/>
</dbReference>
<protein>
    <submittedName>
        <fullName evidence="1">Uncharacterized protein</fullName>
    </submittedName>
</protein>
<accession>A0AAW2Q3I6</accession>
<sequence>MIDTGATHNYLVSAEVERFGLVLEKGVRRVKAINSAAQPIADVAKSVLIKVGHFEGKTNLSIVVMDDFKFILGLEFLQDTRTAVLPYVDSLMILWAKPYIIPTLAGRMGEKNLSAMQFEKGHKRNEPSYLCTLRFEDIE</sequence>
<gene>
    <name evidence="1" type="ORF">Scaly_1163800</name>
</gene>
<dbReference type="Gene3D" id="2.40.70.10">
    <property type="entry name" value="Acid Proteases"/>
    <property type="match status" value="1"/>
</dbReference>
<dbReference type="EMBL" id="JACGWM010000007">
    <property type="protein sequence ID" value="KAL0362086.1"/>
    <property type="molecule type" value="Genomic_DNA"/>
</dbReference>
<dbReference type="AlphaFoldDB" id="A0AAW2Q3I6"/>
<comment type="caution">
    <text evidence="1">The sequence shown here is derived from an EMBL/GenBank/DDBJ whole genome shotgun (WGS) entry which is preliminary data.</text>
</comment>
<proteinExistence type="predicted"/>
<reference evidence="1" key="2">
    <citation type="journal article" date="2024" name="Plant">
        <title>Genomic evolution and insights into agronomic trait innovations of Sesamum species.</title>
        <authorList>
            <person name="Miao H."/>
            <person name="Wang L."/>
            <person name="Qu L."/>
            <person name="Liu H."/>
            <person name="Sun Y."/>
            <person name="Le M."/>
            <person name="Wang Q."/>
            <person name="Wei S."/>
            <person name="Zheng Y."/>
            <person name="Lin W."/>
            <person name="Duan Y."/>
            <person name="Cao H."/>
            <person name="Xiong S."/>
            <person name="Wang X."/>
            <person name="Wei L."/>
            <person name="Li C."/>
            <person name="Ma Q."/>
            <person name="Ju M."/>
            <person name="Zhao R."/>
            <person name="Li G."/>
            <person name="Mu C."/>
            <person name="Tian Q."/>
            <person name="Mei H."/>
            <person name="Zhang T."/>
            <person name="Gao T."/>
            <person name="Zhang H."/>
        </authorList>
    </citation>
    <scope>NUCLEOTIDE SEQUENCE</scope>
    <source>
        <strain evidence="1">KEN8</strain>
    </source>
</reference>
<evidence type="ECO:0000313" key="1">
    <source>
        <dbReference type="EMBL" id="KAL0362086.1"/>
    </source>
</evidence>
<reference evidence="1" key="1">
    <citation type="submission" date="2020-06" db="EMBL/GenBank/DDBJ databases">
        <authorList>
            <person name="Li T."/>
            <person name="Hu X."/>
            <person name="Zhang T."/>
            <person name="Song X."/>
            <person name="Zhang H."/>
            <person name="Dai N."/>
            <person name="Sheng W."/>
            <person name="Hou X."/>
            <person name="Wei L."/>
        </authorList>
    </citation>
    <scope>NUCLEOTIDE SEQUENCE</scope>
    <source>
        <strain evidence="1">KEN8</strain>
        <tissue evidence="1">Leaf</tissue>
    </source>
</reference>
<organism evidence="1">
    <name type="scientific">Sesamum calycinum</name>
    <dbReference type="NCBI Taxonomy" id="2727403"/>
    <lineage>
        <taxon>Eukaryota</taxon>
        <taxon>Viridiplantae</taxon>
        <taxon>Streptophyta</taxon>
        <taxon>Embryophyta</taxon>
        <taxon>Tracheophyta</taxon>
        <taxon>Spermatophyta</taxon>
        <taxon>Magnoliopsida</taxon>
        <taxon>eudicotyledons</taxon>
        <taxon>Gunneridae</taxon>
        <taxon>Pentapetalae</taxon>
        <taxon>asterids</taxon>
        <taxon>lamiids</taxon>
        <taxon>Lamiales</taxon>
        <taxon>Pedaliaceae</taxon>
        <taxon>Sesamum</taxon>
    </lineage>
</organism>